<dbReference type="CDD" id="cd07812">
    <property type="entry name" value="SRPBCC"/>
    <property type="match status" value="1"/>
</dbReference>
<dbReference type="Pfam" id="PF11687">
    <property type="entry name" value="DUF3284"/>
    <property type="match status" value="1"/>
</dbReference>
<organism evidence="1 2">
    <name type="scientific">Sellimonas caecigallum</name>
    <dbReference type="NCBI Taxonomy" id="2592333"/>
    <lineage>
        <taxon>Bacteria</taxon>
        <taxon>Bacillati</taxon>
        <taxon>Bacillota</taxon>
        <taxon>Clostridia</taxon>
        <taxon>Lachnospirales</taxon>
        <taxon>Lachnospiraceae</taxon>
        <taxon>Sellimonas</taxon>
    </lineage>
</organism>
<evidence type="ECO:0000313" key="1">
    <source>
        <dbReference type="EMBL" id="MBY0759170.1"/>
    </source>
</evidence>
<dbReference type="RefSeq" id="WP_221919910.1">
    <property type="nucleotide sequence ID" value="NZ_CP173660.1"/>
</dbReference>
<accession>A0ABS7L8N8</accession>
<dbReference type="InterPro" id="IPR021701">
    <property type="entry name" value="DUF3284"/>
</dbReference>
<dbReference type="Proteomes" id="UP000779049">
    <property type="component" value="Unassembled WGS sequence"/>
</dbReference>
<gene>
    <name evidence="1" type="ORF">FLB61_08735</name>
</gene>
<comment type="caution">
    <text evidence="1">The sequence shown here is derived from an EMBL/GenBank/DDBJ whole genome shotgun (WGS) entry which is preliminary data.</text>
</comment>
<reference evidence="1 2" key="1">
    <citation type="journal article" date="2020" name="New Microbes New Infect">
        <title>Sellimonas caecigallum sp. nov., description and genome sequence of a new member of the Sellimonas genus isolated from the cecum of feral chicken.</title>
        <authorList>
            <person name="Wongkuna S."/>
            <person name="Ghimire S."/>
            <person name="Antony L."/>
            <person name="Chankhamhaengdecha S."/>
            <person name="Janvilisri T."/>
            <person name="Scaria J."/>
        </authorList>
    </citation>
    <scope>NUCLEOTIDE SEQUENCE [LARGE SCALE GENOMIC DNA]</scope>
    <source>
        <strain evidence="1 2">SW451</strain>
    </source>
</reference>
<name>A0ABS7L8N8_9FIRM</name>
<protein>
    <submittedName>
        <fullName evidence="1">DUF3284 domain-containing protein</fullName>
    </submittedName>
</protein>
<sequence length="171" mass="20007">MYISADRKFEFSCGKRFRSICCDPAGKKLNVGAEEFFSQLMVSVLYDIKRATGKEVAETKVHQGYKYKKQMKNKLGKQGDVEVEITEWKRPFVYSAKFKSVTGTNRIRYEIESLGEEEIRVNYSEGYDGDTKSQDLNYKIIGAFYKRKAKKRTRQMLHAMENYICQNRKQS</sequence>
<evidence type="ECO:0000313" key="2">
    <source>
        <dbReference type="Proteomes" id="UP000779049"/>
    </source>
</evidence>
<keyword evidence="2" id="KW-1185">Reference proteome</keyword>
<proteinExistence type="predicted"/>
<dbReference type="EMBL" id="VIRV01000011">
    <property type="protein sequence ID" value="MBY0759170.1"/>
    <property type="molecule type" value="Genomic_DNA"/>
</dbReference>